<evidence type="ECO:0000313" key="2">
    <source>
        <dbReference type="EMBL" id="CAG8829550.1"/>
    </source>
</evidence>
<dbReference type="EMBL" id="CAJVQB010041479">
    <property type="protein sequence ID" value="CAG8829550.1"/>
    <property type="molecule type" value="Genomic_DNA"/>
</dbReference>
<feature type="compositionally biased region" description="Polar residues" evidence="1">
    <location>
        <begin position="32"/>
        <end position="61"/>
    </location>
</feature>
<comment type="caution">
    <text evidence="2">The sequence shown here is derived from an EMBL/GenBank/DDBJ whole genome shotgun (WGS) entry which is preliminary data.</text>
</comment>
<keyword evidence="3" id="KW-1185">Reference proteome</keyword>
<name>A0ABN7WF19_GIGMA</name>
<organism evidence="2 3">
    <name type="scientific">Gigaspora margarita</name>
    <dbReference type="NCBI Taxonomy" id="4874"/>
    <lineage>
        <taxon>Eukaryota</taxon>
        <taxon>Fungi</taxon>
        <taxon>Fungi incertae sedis</taxon>
        <taxon>Mucoromycota</taxon>
        <taxon>Glomeromycotina</taxon>
        <taxon>Glomeromycetes</taxon>
        <taxon>Diversisporales</taxon>
        <taxon>Gigasporaceae</taxon>
        <taxon>Gigaspora</taxon>
    </lineage>
</organism>
<sequence>SLQIAPENDNQTKRRARTPTPVNDNDTKVPTLVNNTLMTQPTISKSNGTNKQSYQEATTYQRCKEITINGSTNDDTRKEN</sequence>
<evidence type="ECO:0000256" key="1">
    <source>
        <dbReference type="SAM" id="MobiDB-lite"/>
    </source>
</evidence>
<evidence type="ECO:0000313" key="3">
    <source>
        <dbReference type="Proteomes" id="UP000789901"/>
    </source>
</evidence>
<reference evidence="2 3" key="1">
    <citation type="submission" date="2021-06" db="EMBL/GenBank/DDBJ databases">
        <authorList>
            <person name="Kallberg Y."/>
            <person name="Tangrot J."/>
            <person name="Rosling A."/>
        </authorList>
    </citation>
    <scope>NUCLEOTIDE SEQUENCE [LARGE SCALE GENOMIC DNA]</scope>
    <source>
        <strain evidence="2 3">120-4 pot B 10/14</strain>
    </source>
</reference>
<feature type="non-terminal residue" evidence="2">
    <location>
        <position position="1"/>
    </location>
</feature>
<protein>
    <submittedName>
        <fullName evidence="2">33290_t:CDS:1</fullName>
    </submittedName>
</protein>
<dbReference type="Proteomes" id="UP000789901">
    <property type="component" value="Unassembled WGS sequence"/>
</dbReference>
<proteinExistence type="predicted"/>
<feature type="region of interest" description="Disordered" evidence="1">
    <location>
        <begin position="1"/>
        <end position="80"/>
    </location>
</feature>
<gene>
    <name evidence="2" type="ORF">GMARGA_LOCUS30016</name>
</gene>
<accession>A0ABN7WF19</accession>